<dbReference type="SUPFAM" id="SSF52266">
    <property type="entry name" value="SGNH hydrolase"/>
    <property type="match status" value="1"/>
</dbReference>
<comment type="caution">
    <text evidence="3">The sequence shown here is derived from an EMBL/GenBank/DDBJ whole genome shotgun (WGS) entry which is preliminary data.</text>
</comment>
<protein>
    <submittedName>
        <fullName evidence="3">GDSL-type esterase/lipase family protein</fullName>
    </submittedName>
</protein>
<dbReference type="Proteomes" id="UP001204376">
    <property type="component" value="Unassembled WGS sequence"/>
</dbReference>
<evidence type="ECO:0000313" key="3">
    <source>
        <dbReference type="EMBL" id="MCQ6960461.1"/>
    </source>
</evidence>
<evidence type="ECO:0000259" key="2">
    <source>
        <dbReference type="Pfam" id="PF13472"/>
    </source>
</evidence>
<reference evidence="3 4" key="1">
    <citation type="submission" date="2022-07" db="EMBL/GenBank/DDBJ databases">
        <title>Mucilaginibacter sp. JC4.</title>
        <authorList>
            <person name="Le V."/>
            <person name="Ko S.-R."/>
            <person name="Ahn C.-Y."/>
            <person name="Oh H.-M."/>
        </authorList>
    </citation>
    <scope>NUCLEOTIDE SEQUENCE [LARGE SCALE GENOMIC DNA]</scope>
    <source>
        <strain evidence="3 4">JC4</strain>
    </source>
</reference>
<dbReference type="InterPro" id="IPR013830">
    <property type="entry name" value="SGNH_hydro"/>
</dbReference>
<dbReference type="Pfam" id="PF13472">
    <property type="entry name" value="Lipase_GDSL_2"/>
    <property type="match status" value="1"/>
</dbReference>
<evidence type="ECO:0000256" key="1">
    <source>
        <dbReference type="SAM" id="SignalP"/>
    </source>
</evidence>
<dbReference type="InterPro" id="IPR036514">
    <property type="entry name" value="SGNH_hydro_sf"/>
</dbReference>
<accession>A0ABT1T766</accession>
<proteinExistence type="predicted"/>
<organism evidence="3 4">
    <name type="scientific">Mucilaginibacter aquariorum</name>
    <dbReference type="NCBI Taxonomy" id="2967225"/>
    <lineage>
        <taxon>Bacteria</taxon>
        <taxon>Pseudomonadati</taxon>
        <taxon>Bacteroidota</taxon>
        <taxon>Sphingobacteriia</taxon>
        <taxon>Sphingobacteriales</taxon>
        <taxon>Sphingobacteriaceae</taxon>
        <taxon>Mucilaginibacter</taxon>
    </lineage>
</organism>
<dbReference type="PANTHER" id="PTHR30383:SF5">
    <property type="entry name" value="SGNH HYDROLASE-TYPE ESTERASE DOMAIN-CONTAINING PROTEIN"/>
    <property type="match status" value="1"/>
</dbReference>
<sequence length="243" mass="27329">MKLTYLLPILLLSSPIFAQQQKADSSTKVITVKEDFRDDWADLRHYGAANKVLAPAAPNDKRVVFLGSSIFENWKKLVPEYFDNKLYIDRGISGQISPQLLIRFRQDVINLKPKAVIILAGSNDIAGSTGHVTNERIMDNIKSMVELARVNHIKVILCAYLPVYEYPWRKGMQAADKIIALNTLIKAYVAKNKLTLLDYFTPLVDSRNGQKTELTLDGVHPNVAGYKIMAKITDEAIAKTLNR</sequence>
<dbReference type="Gene3D" id="3.40.50.1110">
    <property type="entry name" value="SGNH hydrolase"/>
    <property type="match status" value="1"/>
</dbReference>
<dbReference type="RefSeq" id="WP_256540640.1">
    <property type="nucleotide sequence ID" value="NZ_JANHOH010000007.1"/>
</dbReference>
<dbReference type="EMBL" id="JANHOH010000007">
    <property type="protein sequence ID" value="MCQ6960461.1"/>
    <property type="molecule type" value="Genomic_DNA"/>
</dbReference>
<gene>
    <name evidence="3" type="ORF">NPE20_20950</name>
</gene>
<keyword evidence="1" id="KW-0732">Signal</keyword>
<name>A0ABT1T766_9SPHI</name>
<evidence type="ECO:0000313" key="4">
    <source>
        <dbReference type="Proteomes" id="UP001204376"/>
    </source>
</evidence>
<dbReference type="PANTHER" id="PTHR30383">
    <property type="entry name" value="THIOESTERASE 1/PROTEASE 1/LYSOPHOSPHOLIPASE L1"/>
    <property type="match status" value="1"/>
</dbReference>
<feature type="domain" description="SGNH hydrolase-type esterase" evidence="2">
    <location>
        <begin position="71"/>
        <end position="228"/>
    </location>
</feature>
<feature type="signal peptide" evidence="1">
    <location>
        <begin position="1"/>
        <end position="18"/>
    </location>
</feature>
<feature type="chain" id="PRO_5045484552" evidence="1">
    <location>
        <begin position="19"/>
        <end position="243"/>
    </location>
</feature>
<dbReference type="InterPro" id="IPR051532">
    <property type="entry name" value="Ester_Hydrolysis_Enzymes"/>
</dbReference>
<keyword evidence="4" id="KW-1185">Reference proteome</keyword>